<dbReference type="EMBL" id="JAEPRB010000038">
    <property type="protein sequence ID" value="KAG2224708.1"/>
    <property type="molecule type" value="Genomic_DNA"/>
</dbReference>
<dbReference type="InterPro" id="IPR020846">
    <property type="entry name" value="MFS_dom"/>
</dbReference>
<evidence type="ECO:0000313" key="9">
    <source>
        <dbReference type="Proteomes" id="UP000646827"/>
    </source>
</evidence>
<dbReference type="Gene3D" id="1.20.1250.20">
    <property type="entry name" value="MFS general substrate transporter like domains"/>
    <property type="match status" value="2"/>
</dbReference>
<evidence type="ECO:0000256" key="4">
    <source>
        <dbReference type="ARBA" id="ARBA00022989"/>
    </source>
</evidence>
<evidence type="ECO:0000256" key="1">
    <source>
        <dbReference type="ARBA" id="ARBA00004141"/>
    </source>
</evidence>
<feature type="transmembrane region" description="Helical" evidence="6">
    <location>
        <begin position="355"/>
        <end position="375"/>
    </location>
</feature>
<feature type="transmembrane region" description="Helical" evidence="6">
    <location>
        <begin position="381"/>
        <end position="400"/>
    </location>
</feature>
<dbReference type="SUPFAM" id="SSF103473">
    <property type="entry name" value="MFS general substrate transporter"/>
    <property type="match status" value="1"/>
</dbReference>
<accession>A0A8H7VQ62</accession>
<dbReference type="InterPro" id="IPR036259">
    <property type="entry name" value="MFS_trans_sf"/>
</dbReference>
<name>A0A8H7VQ62_9FUNG</name>
<keyword evidence="2" id="KW-0813">Transport</keyword>
<evidence type="ECO:0000256" key="6">
    <source>
        <dbReference type="SAM" id="Phobius"/>
    </source>
</evidence>
<keyword evidence="9" id="KW-1185">Reference proteome</keyword>
<dbReference type="PANTHER" id="PTHR43791">
    <property type="entry name" value="PERMEASE-RELATED"/>
    <property type="match status" value="1"/>
</dbReference>
<feature type="transmembrane region" description="Helical" evidence="6">
    <location>
        <begin position="128"/>
        <end position="147"/>
    </location>
</feature>
<keyword evidence="3 6" id="KW-0812">Transmembrane</keyword>
<evidence type="ECO:0000256" key="5">
    <source>
        <dbReference type="ARBA" id="ARBA00023136"/>
    </source>
</evidence>
<feature type="transmembrane region" description="Helical" evidence="6">
    <location>
        <begin position="185"/>
        <end position="208"/>
    </location>
</feature>
<feature type="transmembrane region" description="Helical" evidence="6">
    <location>
        <begin position="57"/>
        <end position="74"/>
    </location>
</feature>
<dbReference type="InterPro" id="IPR011701">
    <property type="entry name" value="MFS"/>
</dbReference>
<feature type="transmembrane region" description="Helical" evidence="6">
    <location>
        <begin position="445"/>
        <end position="466"/>
    </location>
</feature>
<dbReference type="Proteomes" id="UP000646827">
    <property type="component" value="Unassembled WGS sequence"/>
</dbReference>
<dbReference type="AlphaFoldDB" id="A0A8H7VQ62"/>
<evidence type="ECO:0000256" key="2">
    <source>
        <dbReference type="ARBA" id="ARBA00022448"/>
    </source>
</evidence>
<comment type="subcellular location">
    <subcellularLocation>
        <location evidence="1">Membrane</location>
        <topology evidence="1">Multi-pass membrane protein</topology>
    </subcellularLocation>
</comment>
<feature type="transmembrane region" description="Helical" evidence="6">
    <location>
        <begin position="412"/>
        <end position="433"/>
    </location>
</feature>
<feature type="transmembrane region" description="Helical" evidence="6">
    <location>
        <begin position="290"/>
        <end position="315"/>
    </location>
</feature>
<organism evidence="8 9">
    <name type="scientific">Circinella minor</name>
    <dbReference type="NCBI Taxonomy" id="1195481"/>
    <lineage>
        <taxon>Eukaryota</taxon>
        <taxon>Fungi</taxon>
        <taxon>Fungi incertae sedis</taxon>
        <taxon>Mucoromycota</taxon>
        <taxon>Mucoromycotina</taxon>
        <taxon>Mucoromycetes</taxon>
        <taxon>Mucorales</taxon>
        <taxon>Lichtheimiaceae</taxon>
        <taxon>Circinella</taxon>
    </lineage>
</organism>
<evidence type="ECO:0000256" key="3">
    <source>
        <dbReference type="ARBA" id="ARBA00022692"/>
    </source>
</evidence>
<keyword evidence="4 6" id="KW-1133">Transmembrane helix</keyword>
<feature type="transmembrane region" description="Helical" evidence="6">
    <location>
        <begin position="220"/>
        <end position="242"/>
    </location>
</feature>
<dbReference type="PANTHER" id="PTHR43791:SF63">
    <property type="entry name" value="HIGH AFFINITY CYSTEINE TRANSPORTER"/>
    <property type="match status" value="1"/>
</dbReference>
<dbReference type="GO" id="GO:0016020">
    <property type="term" value="C:membrane"/>
    <property type="evidence" value="ECO:0007669"/>
    <property type="project" value="UniProtKB-SubCell"/>
</dbReference>
<protein>
    <recommendedName>
        <fullName evidence="7">Major facilitator superfamily (MFS) profile domain-containing protein</fullName>
    </recommendedName>
</protein>
<dbReference type="PROSITE" id="PS50850">
    <property type="entry name" value="MFS"/>
    <property type="match status" value="1"/>
</dbReference>
<comment type="caution">
    <text evidence="8">The sequence shown here is derived from an EMBL/GenBank/DDBJ whole genome shotgun (WGS) entry which is preliminary data.</text>
</comment>
<dbReference type="Pfam" id="PF07690">
    <property type="entry name" value="MFS_1"/>
    <property type="match status" value="1"/>
</dbReference>
<reference evidence="8 9" key="1">
    <citation type="submission" date="2020-12" db="EMBL/GenBank/DDBJ databases">
        <title>Metabolic potential, ecology and presence of endohyphal bacteria is reflected in genomic diversity of Mucoromycotina.</title>
        <authorList>
            <person name="Muszewska A."/>
            <person name="Okrasinska A."/>
            <person name="Steczkiewicz K."/>
            <person name="Drgas O."/>
            <person name="Orlowska M."/>
            <person name="Perlinska-Lenart U."/>
            <person name="Aleksandrzak-Piekarczyk T."/>
            <person name="Szatraj K."/>
            <person name="Zielenkiewicz U."/>
            <person name="Pilsyk S."/>
            <person name="Malc E."/>
            <person name="Mieczkowski P."/>
            <person name="Kruszewska J.S."/>
            <person name="Biernat P."/>
            <person name="Pawlowska J."/>
        </authorList>
    </citation>
    <scope>NUCLEOTIDE SEQUENCE [LARGE SCALE GENOMIC DNA]</scope>
    <source>
        <strain evidence="8 9">CBS 142.35</strain>
    </source>
</reference>
<gene>
    <name evidence="8" type="ORF">INT45_009023</name>
</gene>
<feature type="domain" description="Major facilitator superfamily (MFS) profile" evidence="7">
    <location>
        <begin position="61"/>
        <end position="468"/>
    </location>
</feature>
<evidence type="ECO:0000259" key="7">
    <source>
        <dbReference type="PROSITE" id="PS50850"/>
    </source>
</evidence>
<evidence type="ECO:0000313" key="8">
    <source>
        <dbReference type="EMBL" id="KAG2224708.1"/>
    </source>
</evidence>
<dbReference type="GO" id="GO:0022857">
    <property type="term" value="F:transmembrane transporter activity"/>
    <property type="evidence" value="ECO:0007669"/>
    <property type="project" value="InterPro"/>
</dbReference>
<keyword evidence="5 6" id="KW-0472">Membrane</keyword>
<dbReference type="OrthoDB" id="6730379at2759"/>
<feature type="transmembrane region" description="Helical" evidence="6">
    <location>
        <begin position="153"/>
        <end position="178"/>
    </location>
</feature>
<proteinExistence type="predicted"/>
<feature type="transmembrane region" description="Helical" evidence="6">
    <location>
        <begin position="327"/>
        <end position="348"/>
    </location>
</feature>
<sequence>MSIDERADVTPQYSVLDETVVDSTTALGSSNTSTRKTVLETDEFEYSPEEKKLLRRINYITTPFIFIIVFLQYLDKITLNYSAVMNLFEDTDLTENEFGLSGALYYIGFLVFLLPNQYFMHRFPLSKYMGVLLVLWGATLGCTALVNNFAQLAALRCLLGFFESGATPSILMLIALIYRRREQSMIFSIVPSTMAFGGAMGGLIGYGFLNMDGISGLSAWRWYMIILGCATSLIGVVVFIFLPDRAQSRWFRLTPAQRIIVQEREQDSAIVQQKTINFEHIKESVKESRLYCYILIAFLLNLVNGAISLYSTLIIKTLGHFSDAQSILFSIPGSIIAIILISLAAYLSKRFQENGYIGVLGCVITIVGLLFLIVLPEGGAILAGIFLSIIGQQYTIFLSMSSVNIAGYTKKSFYIGTATITYCIGNFIGPILLQESFAPRYIPALIIMIAAVALTALLFLFLRWSYKRENRYRQQLKSENKLLEATESVEDDDLTDKQNLHFVYQP</sequence>
<feature type="transmembrane region" description="Helical" evidence="6">
    <location>
        <begin position="98"/>
        <end position="116"/>
    </location>
</feature>